<organism evidence="2 3">
    <name type="scientific">Fictibacillus terranigra</name>
    <dbReference type="NCBI Taxonomy" id="3058424"/>
    <lineage>
        <taxon>Bacteria</taxon>
        <taxon>Bacillati</taxon>
        <taxon>Bacillota</taxon>
        <taxon>Bacilli</taxon>
        <taxon>Bacillales</taxon>
        <taxon>Fictibacillaceae</taxon>
        <taxon>Fictibacillus</taxon>
    </lineage>
</organism>
<sequence length="114" mass="13265">MKVHHYGISVRDMDAALEFYKKALGMKERFRFHWMGEHLLFLDNGSIKIELVERIDGTDEASHIAYVTHHLEGLADSLRERGVLPLEGPYQLENGWRTVFYEGRSGEVIEFVEE</sequence>
<name>A0ABT8EDZ7_9BACL</name>
<comment type="caution">
    <text evidence="2">The sequence shown here is derived from an EMBL/GenBank/DDBJ whole genome shotgun (WGS) entry which is preliminary data.</text>
</comment>
<dbReference type="RefSeq" id="WP_290402223.1">
    <property type="nucleotide sequence ID" value="NZ_JAUHLN010000011.1"/>
</dbReference>
<dbReference type="InterPro" id="IPR029068">
    <property type="entry name" value="Glyas_Bleomycin-R_OHBP_Dase"/>
</dbReference>
<accession>A0ABT8EDZ7</accession>
<dbReference type="PROSITE" id="PS51819">
    <property type="entry name" value="VOC"/>
    <property type="match status" value="1"/>
</dbReference>
<dbReference type="EMBL" id="JAUHLN010000011">
    <property type="protein sequence ID" value="MDN4076115.1"/>
    <property type="molecule type" value="Genomic_DNA"/>
</dbReference>
<keyword evidence="3" id="KW-1185">Reference proteome</keyword>
<dbReference type="InterPro" id="IPR004360">
    <property type="entry name" value="Glyas_Fos-R_dOase_dom"/>
</dbReference>
<evidence type="ECO:0000313" key="2">
    <source>
        <dbReference type="EMBL" id="MDN4076115.1"/>
    </source>
</evidence>
<evidence type="ECO:0000313" key="3">
    <source>
        <dbReference type="Proteomes" id="UP001168694"/>
    </source>
</evidence>
<dbReference type="Proteomes" id="UP001168694">
    <property type="component" value="Unassembled WGS sequence"/>
</dbReference>
<dbReference type="Gene3D" id="3.10.180.10">
    <property type="entry name" value="2,3-Dihydroxybiphenyl 1,2-Dioxygenase, domain 1"/>
    <property type="match status" value="1"/>
</dbReference>
<dbReference type="InterPro" id="IPR037523">
    <property type="entry name" value="VOC_core"/>
</dbReference>
<evidence type="ECO:0000259" key="1">
    <source>
        <dbReference type="PROSITE" id="PS51819"/>
    </source>
</evidence>
<feature type="domain" description="VOC" evidence="1">
    <location>
        <begin position="2"/>
        <end position="114"/>
    </location>
</feature>
<gene>
    <name evidence="2" type="ORF">QYF49_24595</name>
</gene>
<proteinExistence type="predicted"/>
<dbReference type="SUPFAM" id="SSF54593">
    <property type="entry name" value="Glyoxalase/Bleomycin resistance protein/Dihydroxybiphenyl dioxygenase"/>
    <property type="match status" value="1"/>
</dbReference>
<dbReference type="Pfam" id="PF00903">
    <property type="entry name" value="Glyoxalase"/>
    <property type="match status" value="1"/>
</dbReference>
<reference evidence="2" key="1">
    <citation type="submission" date="2023-06" db="EMBL/GenBank/DDBJ databases">
        <title>Draft Genome Sequences of Representative Paenibacillus Polymyxa, Bacillus cereus, Fictibacillus sp., and Brevibacillus agri Strains Isolated from Amazonian Dark Earth.</title>
        <authorList>
            <person name="Pellegrinetti T.A."/>
            <person name="Cunha I.C.M."/>
            <person name="Chaves M.G."/>
            <person name="Freitas A.S."/>
            <person name="Silva A.V.R."/>
            <person name="Tsai S.M."/>
            <person name="Mendes L.W."/>
        </authorList>
    </citation>
    <scope>NUCLEOTIDE SEQUENCE</scope>
    <source>
        <strain evidence="2">CENA-BCM004</strain>
    </source>
</reference>
<protein>
    <submittedName>
        <fullName evidence="2">VOC family protein</fullName>
    </submittedName>
</protein>